<dbReference type="PANTHER" id="PTHR33463:SF218">
    <property type="entry name" value="DISEASE RESISTANCE PROTEIN RPS2-LIKE"/>
    <property type="match status" value="1"/>
</dbReference>
<dbReference type="InterPro" id="IPR050905">
    <property type="entry name" value="Plant_NBS-LRR"/>
</dbReference>
<dbReference type="Pfam" id="PF23247">
    <property type="entry name" value="LRR_RPS2"/>
    <property type="match status" value="1"/>
</dbReference>
<name>A0AAD4J5D7_PERFH</name>
<dbReference type="Proteomes" id="UP001190926">
    <property type="component" value="Unassembled WGS sequence"/>
</dbReference>
<comment type="caution">
    <text evidence="3">The sequence shown here is derived from an EMBL/GenBank/DDBJ whole genome shotgun (WGS) entry which is preliminary data.</text>
</comment>
<dbReference type="EMBL" id="SDAM02000150">
    <property type="protein sequence ID" value="KAH6827407.1"/>
    <property type="molecule type" value="Genomic_DNA"/>
</dbReference>
<dbReference type="SUPFAM" id="SSF52047">
    <property type="entry name" value="RNI-like"/>
    <property type="match status" value="1"/>
</dbReference>
<sequence>MMEQVFLWNEEYEGIGGIEFPLLRTLSIKECPKIIVIGSNQNNSEGSSNNAHIDHNHSSPLFSQQQKISFGSLKKLIITGNDRSMSLFSSSIAANLVGLTVLSISKCDEMVQVIQDEEKKKGVIGGDQNTLLFHNLEELELKDLRKLVSFCEWNCDIVLPSLIQVVIDECPDMKYFTSGPLSAPDLKFVNINGDHFGGLNDLNDTLQQHYLAQEQAKISPWDSYLYQT</sequence>
<protein>
    <recommendedName>
        <fullName evidence="2">Disease resistance protein At4g27190-like leucine-rich repeats domain-containing protein</fullName>
    </recommendedName>
</protein>
<dbReference type="Gene3D" id="3.80.10.10">
    <property type="entry name" value="Ribonuclease Inhibitor"/>
    <property type="match status" value="1"/>
</dbReference>
<evidence type="ECO:0000313" key="4">
    <source>
        <dbReference type="Proteomes" id="UP001190926"/>
    </source>
</evidence>
<reference evidence="3 4" key="1">
    <citation type="journal article" date="2021" name="Nat. Commun.">
        <title>Incipient diploidization of the medicinal plant Perilla within 10,000 years.</title>
        <authorList>
            <person name="Zhang Y."/>
            <person name="Shen Q."/>
            <person name="Leng L."/>
            <person name="Zhang D."/>
            <person name="Chen S."/>
            <person name="Shi Y."/>
            <person name="Ning Z."/>
            <person name="Chen S."/>
        </authorList>
    </citation>
    <scope>NUCLEOTIDE SEQUENCE [LARGE SCALE GENOMIC DNA]</scope>
    <source>
        <strain evidence="4">cv. PC099</strain>
    </source>
</reference>
<organism evidence="3 4">
    <name type="scientific">Perilla frutescens var. hirtella</name>
    <name type="common">Perilla citriodora</name>
    <name type="synonym">Perilla setoyensis</name>
    <dbReference type="NCBI Taxonomy" id="608512"/>
    <lineage>
        <taxon>Eukaryota</taxon>
        <taxon>Viridiplantae</taxon>
        <taxon>Streptophyta</taxon>
        <taxon>Embryophyta</taxon>
        <taxon>Tracheophyta</taxon>
        <taxon>Spermatophyta</taxon>
        <taxon>Magnoliopsida</taxon>
        <taxon>eudicotyledons</taxon>
        <taxon>Gunneridae</taxon>
        <taxon>Pentapetalae</taxon>
        <taxon>asterids</taxon>
        <taxon>lamiids</taxon>
        <taxon>Lamiales</taxon>
        <taxon>Lamiaceae</taxon>
        <taxon>Nepetoideae</taxon>
        <taxon>Elsholtzieae</taxon>
        <taxon>Perilla</taxon>
    </lineage>
</organism>
<accession>A0AAD4J5D7</accession>
<keyword evidence="4" id="KW-1185">Reference proteome</keyword>
<evidence type="ECO:0000259" key="2">
    <source>
        <dbReference type="Pfam" id="PF23247"/>
    </source>
</evidence>
<gene>
    <name evidence="3" type="ORF">C2S53_018905</name>
</gene>
<dbReference type="AlphaFoldDB" id="A0AAD4J5D7"/>
<evidence type="ECO:0000256" key="1">
    <source>
        <dbReference type="ARBA" id="ARBA00022821"/>
    </source>
</evidence>
<keyword evidence="1" id="KW-0611">Plant defense</keyword>
<dbReference type="InterPro" id="IPR057135">
    <property type="entry name" value="At4g27190-like_LRR"/>
</dbReference>
<evidence type="ECO:0000313" key="3">
    <source>
        <dbReference type="EMBL" id="KAH6827407.1"/>
    </source>
</evidence>
<dbReference type="PANTHER" id="PTHR33463">
    <property type="entry name" value="NB-ARC DOMAIN-CONTAINING PROTEIN-RELATED"/>
    <property type="match status" value="1"/>
</dbReference>
<proteinExistence type="predicted"/>
<feature type="domain" description="Disease resistance protein At4g27190-like leucine-rich repeats" evidence="2">
    <location>
        <begin position="64"/>
        <end position="175"/>
    </location>
</feature>
<dbReference type="InterPro" id="IPR032675">
    <property type="entry name" value="LRR_dom_sf"/>
</dbReference>